<feature type="compositionally biased region" description="Low complexity" evidence="1">
    <location>
        <begin position="76"/>
        <end position="87"/>
    </location>
</feature>
<evidence type="ECO:0000313" key="2">
    <source>
        <dbReference type="EMBL" id="JAH98073.1"/>
    </source>
</evidence>
<accession>A0A0E9X8P4</accession>
<sequence length="132" mass="14812">MYIPMYVRVYIHMNTHTKTLRNQLNVFEILRRGATVNQWIIVGERTHFGLMAMNLGPCLKGSSQSQGKRDSTTENSSLSPRSPASMSFPTANLELVCWEGVSYHGNEWLAQYLNSREVNSTNSTATLSGVLN</sequence>
<name>A0A0E9X8P4_ANGAN</name>
<proteinExistence type="predicted"/>
<evidence type="ECO:0000256" key="1">
    <source>
        <dbReference type="SAM" id="MobiDB-lite"/>
    </source>
</evidence>
<protein>
    <submittedName>
        <fullName evidence="2">Uncharacterized protein</fullName>
    </submittedName>
</protein>
<reference evidence="2" key="1">
    <citation type="submission" date="2014-11" db="EMBL/GenBank/DDBJ databases">
        <authorList>
            <person name="Amaro Gonzalez C."/>
        </authorList>
    </citation>
    <scope>NUCLEOTIDE SEQUENCE</scope>
</reference>
<organism evidence="2">
    <name type="scientific">Anguilla anguilla</name>
    <name type="common">European freshwater eel</name>
    <name type="synonym">Muraena anguilla</name>
    <dbReference type="NCBI Taxonomy" id="7936"/>
    <lineage>
        <taxon>Eukaryota</taxon>
        <taxon>Metazoa</taxon>
        <taxon>Chordata</taxon>
        <taxon>Craniata</taxon>
        <taxon>Vertebrata</taxon>
        <taxon>Euteleostomi</taxon>
        <taxon>Actinopterygii</taxon>
        <taxon>Neopterygii</taxon>
        <taxon>Teleostei</taxon>
        <taxon>Anguilliformes</taxon>
        <taxon>Anguillidae</taxon>
        <taxon>Anguilla</taxon>
    </lineage>
</organism>
<dbReference type="AlphaFoldDB" id="A0A0E9X8P4"/>
<reference evidence="2" key="2">
    <citation type="journal article" date="2015" name="Fish Shellfish Immunol.">
        <title>Early steps in the European eel (Anguilla anguilla)-Vibrio vulnificus interaction in the gills: Role of the RtxA13 toxin.</title>
        <authorList>
            <person name="Callol A."/>
            <person name="Pajuelo D."/>
            <person name="Ebbesson L."/>
            <person name="Teles M."/>
            <person name="MacKenzie S."/>
            <person name="Amaro C."/>
        </authorList>
    </citation>
    <scope>NUCLEOTIDE SEQUENCE</scope>
</reference>
<feature type="region of interest" description="Disordered" evidence="1">
    <location>
        <begin position="60"/>
        <end position="87"/>
    </location>
</feature>
<dbReference type="EMBL" id="GBXM01010504">
    <property type="protein sequence ID" value="JAH98073.1"/>
    <property type="molecule type" value="Transcribed_RNA"/>
</dbReference>